<comment type="caution">
    <text evidence="2">The sequence shown here is derived from an EMBL/GenBank/DDBJ whole genome shotgun (WGS) entry which is preliminary data.</text>
</comment>
<organism evidence="2 3">
    <name type="scientific">Punica granatum</name>
    <name type="common">Pomegranate</name>
    <dbReference type="NCBI Taxonomy" id="22663"/>
    <lineage>
        <taxon>Eukaryota</taxon>
        <taxon>Viridiplantae</taxon>
        <taxon>Streptophyta</taxon>
        <taxon>Embryophyta</taxon>
        <taxon>Tracheophyta</taxon>
        <taxon>Spermatophyta</taxon>
        <taxon>Magnoliopsida</taxon>
        <taxon>eudicotyledons</taxon>
        <taxon>Gunneridae</taxon>
        <taxon>Pentapetalae</taxon>
        <taxon>rosids</taxon>
        <taxon>malvids</taxon>
        <taxon>Myrtales</taxon>
        <taxon>Lythraceae</taxon>
        <taxon>Punica</taxon>
    </lineage>
</organism>
<keyword evidence="3" id="KW-1185">Reference proteome</keyword>
<gene>
    <name evidence="2" type="ORF">CRG98_003412</name>
</gene>
<evidence type="ECO:0000256" key="1">
    <source>
        <dbReference type="SAM" id="MobiDB-lite"/>
    </source>
</evidence>
<accession>A0A2I0L642</accession>
<dbReference type="AlphaFoldDB" id="A0A2I0L642"/>
<evidence type="ECO:0000313" key="2">
    <source>
        <dbReference type="EMBL" id="PKI76185.1"/>
    </source>
</evidence>
<reference evidence="2 3" key="1">
    <citation type="submission" date="2017-11" db="EMBL/GenBank/DDBJ databases">
        <title>De-novo sequencing of pomegranate (Punica granatum L.) genome.</title>
        <authorList>
            <person name="Akparov Z."/>
            <person name="Amiraslanov A."/>
            <person name="Hajiyeva S."/>
            <person name="Abbasov M."/>
            <person name="Kaur K."/>
            <person name="Hamwieh A."/>
            <person name="Solovyev V."/>
            <person name="Salamov A."/>
            <person name="Braich B."/>
            <person name="Kosarev P."/>
            <person name="Mahmoud A."/>
            <person name="Hajiyev E."/>
            <person name="Babayeva S."/>
            <person name="Izzatullayeva V."/>
            <person name="Mammadov A."/>
            <person name="Mammadov A."/>
            <person name="Sharifova S."/>
            <person name="Ojaghi J."/>
            <person name="Eynullazada K."/>
            <person name="Bayramov B."/>
            <person name="Abdulazimova A."/>
            <person name="Shahmuradov I."/>
        </authorList>
    </citation>
    <scope>NUCLEOTIDE SEQUENCE [LARGE SCALE GENOMIC DNA]</scope>
    <source>
        <strain evidence="3">cv. AG2017</strain>
        <tissue evidence="2">Leaf</tissue>
    </source>
</reference>
<dbReference type="EMBL" id="PGOL01000128">
    <property type="protein sequence ID" value="PKI76185.1"/>
    <property type="molecule type" value="Genomic_DNA"/>
</dbReference>
<proteinExistence type="predicted"/>
<feature type="region of interest" description="Disordered" evidence="1">
    <location>
        <begin position="61"/>
        <end position="95"/>
    </location>
</feature>
<sequence>MDAGWVGPNGLPLDKPGPLGTGWADVVYSGPPRALPVRPEKKDEPTWMSLSAAGRSWRGVGQGVRGELGASCGSRVREPRGPEEKSSCGPGLWRQTAGEKWPSELRVSVRVRAPGFRGRVLTTGGTTSIPYSTTIENGGNNPSILLEEATPPTLTYSQPPPPTYTPLSLTSLGAHWAYSGASSVHLPSSASSGAPLAYSGTPLPYVPLLPTYAPLATVDPLPWVLLTHVSESKVALTLGWLTSRRPLRQYKPPIRYTYRRSIRQISLFHIRQIPTVDPTVTAPPLLHMLAPGPIYTTPPPIIFPTSSAYAPAHNTEPFPFPTLQPQMSLSRQALLPQNITLLDLSTHPHVASLAPPTNSLPATETEQE</sequence>
<name>A0A2I0L642_PUNGR</name>
<evidence type="ECO:0008006" key="4">
    <source>
        <dbReference type="Google" id="ProtNLM"/>
    </source>
</evidence>
<dbReference type="Proteomes" id="UP000233551">
    <property type="component" value="Unassembled WGS sequence"/>
</dbReference>
<feature type="compositionally biased region" description="Basic and acidic residues" evidence="1">
    <location>
        <begin position="75"/>
        <end position="86"/>
    </location>
</feature>
<evidence type="ECO:0000313" key="3">
    <source>
        <dbReference type="Proteomes" id="UP000233551"/>
    </source>
</evidence>
<protein>
    <recommendedName>
        <fullName evidence="4">Extensin-like</fullName>
    </recommendedName>
</protein>